<dbReference type="FunFam" id="1.10.1270.20:FF:000001">
    <property type="entry name" value="tRNA (guanine-N(1)-)-methyltransferase"/>
    <property type="match status" value="1"/>
</dbReference>
<dbReference type="EMBL" id="RQYC01000033">
    <property type="protein sequence ID" value="RRD88775.1"/>
    <property type="molecule type" value="Genomic_DNA"/>
</dbReference>
<dbReference type="RefSeq" id="WP_124796382.1">
    <property type="nucleotide sequence ID" value="NZ_RQYC01000033.1"/>
</dbReference>
<evidence type="ECO:0000256" key="5">
    <source>
        <dbReference type="ARBA" id="ARBA00012807"/>
    </source>
</evidence>
<dbReference type="HAMAP" id="MF_00605">
    <property type="entry name" value="TrmD"/>
    <property type="match status" value="1"/>
</dbReference>
<feature type="domain" description="tRNA methyltransferase TRMD/TRM10-type" evidence="18">
    <location>
        <begin position="1"/>
        <end position="224"/>
    </location>
</feature>
<dbReference type="GO" id="GO:0002939">
    <property type="term" value="P:tRNA N1-guanine methylation"/>
    <property type="evidence" value="ECO:0007669"/>
    <property type="project" value="TreeGrafter"/>
</dbReference>
<evidence type="ECO:0000256" key="7">
    <source>
        <dbReference type="ARBA" id="ARBA00022490"/>
    </source>
</evidence>
<dbReference type="InterPro" id="IPR029028">
    <property type="entry name" value="Alpha/beta_knot_MTases"/>
</dbReference>
<comment type="subunit">
    <text evidence="4 15 17">Homodimer.</text>
</comment>
<evidence type="ECO:0000256" key="10">
    <source>
        <dbReference type="ARBA" id="ARBA00022691"/>
    </source>
</evidence>
<dbReference type="GO" id="GO:0005829">
    <property type="term" value="C:cytosol"/>
    <property type="evidence" value="ECO:0007669"/>
    <property type="project" value="TreeGrafter"/>
</dbReference>
<evidence type="ECO:0000256" key="12">
    <source>
        <dbReference type="ARBA" id="ARBA00029736"/>
    </source>
</evidence>
<protein>
    <recommendedName>
        <fullName evidence="6 15">tRNA (guanine-N(1)-)-methyltransferase</fullName>
        <ecNumber evidence="5 15">2.1.1.228</ecNumber>
    </recommendedName>
    <alternativeName>
        <fullName evidence="12 15">M1G-methyltransferase</fullName>
    </alternativeName>
    <alternativeName>
        <fullName evidence="13 15">tRNA [GM37] methyltransferase</fullName>
    </alternativeName>
</protein>
<dbReference type="NCBIfam" id="TIGR00088">
    <property type="entry name" value="trmD"/>
    <property type="match status" value="1"/>
</dbReference>
<dbReference type="PANTHER" id="PTHR46417:SF1">
    <property type="entry name" value="TRNA (GUANINE-N(1)-)-METHYLTRANSFERASE"/>
    <property type="match status" value="1"/>
</dbReference>
<dbReference type="FunFam" id="3.40.1280.10:FF:000001">
    <property type="entry name" value="tRNA (guanine-N(1)-)-methyltransferase"/>
    <property type="match status" value="1"/>
</dbReference>
<keyword evidence="9 15" id="KW-0808">Transferase</keyword>
<comment type="catalytic activity">
    <reaction evidence="14 15 17">
        <text>guanosine(37) in tRNA + S-adenosyl-L-methionine = N(1)-methylguanosine(37) in tRNA + S-adenosyl-L-homocysteine + H(+)</text>
        <dbReference type="Rhea" id="RHEA:36899"/>
        <dbReference type="Rhea" id="RHEA-COMP:10145"/>
        <dbReference type="Rhea" id="RHEA-COMP:10147"/>
        <dbReference type="ChEBI" id="CHEBI:15378"/>
        <dbReference type="ChEBI" id="CHEBI:57856"/>
        <dbReference type="ChEBI" id="CHEBI:59789"/>
        <dbReference type="ChEBI" id="CHEBI:73542"/>
        <dbReference type="ChEBI" id="CHEBI:74269"/>
        <dbReference type="EC" id="2.1.1.228"/>
    </reaction>
</comment>
<accession>A0A3P2A194</accession>
<dbReference type="OrthoDB" id="9807416at2"/>
<dbReference type="PANTHER" id="PTHR46417">
    <property type="entry name" value="TRNA (GUANINE-N(1)-)-METHYLTRANSFERASE"/>
    <property type="match status" value="1"/>
</dbReference>
<dbReference type="GO" id="GO:0052906">
    <property type="term" value="F:tRNA (guanine(37)-N1)-methyltransferase activity"/>
    <property type="evidence" value="ECO:0007669"/>
    <property type="project" value="UniProtKB-UniRule"/>
</dbReference>
<evidence type="ECO:0000256" key="14">
    <source>
        <dbReference type="ARBA" id="ARBA00047783"/>
    </source>
</evidence>
<evidence type="ECO:0000256" key="8">
    <source>
        <dbReference type="ARBA" id="ARBA00022603"/>
    </source>
</evidence>
<evidence type="ECO:0000259" key="18">
    <source>
        <dbReference type="Pfam" id="PF01746"/>
    </source>
</evidence>
<evidence type="ECO:0000313" key="19">
    <source>
        <dbReference type="EMBL" id="RRD88775.1"/>
    </source>
</evidence>
<evidence type="ECO:0000256" key="16">
    <source>
        <dbReference type="PIRSR" id="PIRSR000386-1"/>
    </source>
</evidence>
<dbReference type="EC" id="2.1.1.228" evidence="5 15"/>
<dbReference type="STRING" id="1121352.GCA_000620925_01851"/>
<reference evidence="19 20" key="1">
    <citation type="submission" date="2018-11" db="EMBL/GenBank/DDBJ databases">
        <title>Genomes From Bacteria Associated with the Canine Oral Cavity: a Test Case for Automated Genome-Based Taxonomic Assignment.</title>
        <authorList>
            <person name="Coil D.A."/>
            <person name="Jospin G."/>
            <person name="Darling A.E."/>
            <person name="Wallis C."/>
            <person name="Davis I.J."/>
            <person name="Harris S."/>
            <person name="Eisen J.A."/>
            <person name="Holcombe L.J."/>
            <person name="O'Flynn C."/>
        </authorList>
    </citation>
    <scope>NUCLEOTIDE SEQUENCE [LARGE SCALE GENOMIC DNA]</scope>
    <source>
        <strain evidence="19 20">COT-280</strain>
    </source>
</reference>
<comment type="caution">
    <text evidence="19">The sequence shown here is derived from an EMBL/GenBank/DDBJ whole genome shotgun (WGS) entry which is preliminary data.</text>
</comment>
<keyword evidence="20" id="KW-1185">Reference proteome</keyword>
<keyword evidence="10 15" id="KW-0949">S-adenosyl-L-methionine</keyword>
<name>A0A3P2A194_9NEIS</name>
<feature type="binding site" evidence="15 16">
    <location>
        <begin position="133"/>
        <end position="138"/>
    </location>
    <ligand>
        <name>S-adenosyl-L-methionine</name>
        <dbReference type="ChEBI" id="CHEBI:59789"/>
    </ligand>
</feature>
<comment type="function">
    <text evidence="1 15 17">Specifically methylates guanosine-37 in various tRNAs.</text>
</comment>
<evidence type="ECO:0000256" key="4">
    <source>
        <dbReference type="ARBA" id="ARBA00011738"/>
    </source>
</evidence>
<dbReference type="Gene3D" id="3.40.1280.10">
    <property type="match status" value="1"/>
</dbReference>
<dbReference type="PIRSF" id="PIRSF000386">
    <property type="entry name" value="tRNA_mtase"/>
    <property type="match status" value="1"/>
</dbReference>
<dbReference type="InterPro" id="IPR023148">
    <property type="entry name" value="tRNA_m1G_MeTrfase_C_sf"/>
</dbReference>
<evidence type="ECO:0000256" key="11">
    <source>
        <dbReference type="ARBA" id="ARBA00022694"/>
    </source>
</evidence>
<comment type="subcellular location">
    <subcellularLocation>
        <location evidence="2 15 17">Cytoplasm</location>
    </subcellularLocation>
</comment>
<evidence type="ECO:0000256" key="15">
    <source>
        <dbReference type="HAMAP-Rule" id="MF_00605"/>
    </source>
</evidence>
<dbReference type="CDD" id="cd18080">
    <property type="entry name" value="TrmD-like"/>
    <property type="match status" value="1"/>
</dbReference>
<dbReference type="Pfam" id="PF01746">
    <property type="entry name" value="tRNA_m1G_MT"/>
    <property type="match status" value="1"/>
</dbReference>
<evidence type="ECO:0000256" key="6">
    <source>
        <dbReference type="ARBA" id="ARBA00014679"/>
    </source>
</evidence>
<dbReference type="InterPro" id="IPR029026">
    <property type="entry name" value="tRNA_m1G_MTases_N"/>
</dbReference>
<dbReference type="InterPro" id="IPR002649">
    <property type="entry name" value="tRNA_m1G_MeTrfase_TrmD"/>
</dbReference>
<evidence type="ECO:0000256" key="2">
    <source>
        <dbReference type="ARBA" id="ARBA00004496"/>
    </source>
</evidence>
<organism evidence="19 20">
    <name type="scientific">Conchiformibius steedae</name>
    <dbReference type="NCBI Taxonomy" id="153493"/>
    <lineage>
        <taxon>Bacteria</taxon>
        <taxon>Pseudomonadati</taxon>
        <taxon>Pseudomonadota</taxon>
        <taxon>Betaproteobacteria</taxon>
        <taxon>Neisseriales</taxon>
        <taxon>Neisseriaceae</taxon>
        <taxon>Conchiformibius</taxon>
    </lineage>
</organism>
<keyword evidence="11 15" id="KW-0819">tRNA processing</keyword>
<dbReference type="Proteomes" id="UP000269923">
    <property type="component" value="Unassembled WGS sequence"/>
</dbReference>
<comment type="similarity">
    <text evidence="3 15 17">Belongs to the RNA methyltransferase TrmD family.</text>
</comment>
<dbReference type="Gene3D" id="1.10.1270.20">
    <property type="entry name" value="tRNA(m1g37)methyltransferase, domain 2"/>
    <property type="match status" value="1"/>
</dbReference>
<evidence type="ECO:0000256" key="17">
    <source>
        <dbReference type="RuleBase" id="RU003464"/>
    </source>
</evidence>
<evidence type="ECO:0000256" key="3">
    <source>
        <dbReference type="ARBA" id="ARBA00007630"/>
    </source>
</evidence>
<keyword evidence="7 15" id="KW-0963">Cytoplasm</keyword>
<feature type="binding site" evidence="15 16">
    <location>
        <position position="113"/>
    </location>
    <ligand>
        <name>S-adenosyl-L-methionine</name>
        <dbReference type="ChEBI" id="CHEBI:59789"/>
    </ligand>
</feature>
<evidence type="ECO:0000313" key="20">
    <source>
        <dbReference type="Proteomes" id="UP000269923"/>
    </source>
</evidence>
<dbReference type="AlphaFoldDB" id="A0A3P2A194"/>
<evidence type="ECO:0000256" key="9">
    <source>
        <dbReference type="ARBA" id="ARBA00022679"/>
    </source>
</evidence>
<proteinExistence type="inferred from homology"/>
<keyword evidence="8 15" id="KW-0489">Methyltransferase</keyword>
<sequence length="261" mass="29271">MFFQAVTLFPEMFAALTEHGVSGRALRQGLWRFDTVNPRQFADNRLGYIDDRPFGGGPGMIMMAAPLQAAIGFARSRCQGDSRVVYLSPQGAPLTHRRVAALAQQPNLILLCGRYEGVDERVLQTHVDEEISIGDFVVSGGELPAMMLMDAVLRLLPDVLGDSRSAEQDSFADGLLDCPHYTRPAEFDGMPVPEVLMSGNHAKIAEWRLEQSLRRTLSRRPELLDGRMFSPQEARLLERIRKEQANPYHIKEKQNEFDSTT</sequence>
<gene>
    <name evidence="15 19" type="primary">trmD</name>
    <name evidence="19" type="ORF">EII21_10910</name>
</gene>
<dbReference type="NCBIfam" id="NF000648">
    <property type="entry name" value="PRK00026.1"/>
    <property type="match status" value="1"/>
</dbReference>
<evidence type="ECO:0000256" key="1">
    <source>
        <dbReference type="ARBA" id="ARBA00002634"/>
    </source>
</evidence>
<dbReference type="SUPFAM" id="SSF75217">
    <property type="entry name" value="alpha/beta knot"/>
    <property type="match status" value="1"/>
</dbReference>
<evidence type="ECO:0000256" key="13">
    <source>
        <dbReference type="ARBA" id="ARBA00033392"/>
    </source>
</evidence>
<dbReference type="InterPro" id="IPR016009">
    <property type="entry name" value="tRNA_MeTrfase_TRMD/TRM10"/>
</dbReference>